<keyword evidence="1 8" id="KW-1003">Cell membrane</keyword>
<dbReference type="NCBIfam" id="TIGR00064">
    <property type="entry name" value="ftsY"/>
    <property type="match status" value="1"/>
</dbReference>
<evidence type="ECO:0000313" key="12">
    <source>
        <dbReference type="Proteomes" id="UP001063698"/>
    </source>
</evidence>
<evidence type="ECO:0000313" key="11">
    <source>
        <dbReference type="EMBL" id="UXD21520.1"/>
    </source>
</evidence>
<dbReference type="Gene3D" id="1.20.120.140">
    <property type="entry name" value="Signal recognition particle SRP54, nucleotide-binding domain"/>
    <property type="match status" value="1"/>
</dbReference>
<name>A0A977K9J0_9CREN</name>
<dbReference type="KEGG" id="ipc:IPA_05100"/>
<keyword evidence="9" id="KW-0175">Coiled coil</keyword>
<feature type="binding site" evidence="8">
    <location>
        <begin position="170"/>
        <end position="177"/>
    </location>
    <ligand>
        <name>GTP</name>
        <dbReference type="ChEBI" id="CHEBI:37565"/>
    </ligand>
</feature>
<dbReference type="SMART" id="SM00382">
    <property type="entry name" value="AAA"/>
    <property type="match status" value="1"/>
</dbReference>
<dbReference type="Pfam" id="PF02881">
    <property type="entry name" value="SRP54_N"/>
    <property type="match status" value="1"/>
</dbReference>
<dbReference type="InterPro" id="IPR027417">
    <property type="entry name" value="P-loop_NTPase"/>
</dbReference>
<dbReference type="SUPFAM" id="SSF52540">
    <property type="entry name" value="P-loop containing nucleoside triphosphate hydrolases"/>
    <property type="match status" value="1"/>
</dbReference>
<dbReference type="Pfam" id="PF00448">
    <property type="entry name" value="SRP54"/>
    <property type="match status" value="1"/>
</dbReference>
<comment type="catalytic activity">
    <reaction evidence="8">
        <text>GTP + H2O = GDP + phosphate + H(+)</text>
        <dbReference type="Rhea" id="RHEA:19669"/>
        <dbReference type="ChEBI" id="CHEBI:15377"/>
        <dbReference type="ChEBI" id="CHEBI:15378"/>
        <dbReference type="ChEBI" id="CHEBI:37565"/>
        <dbReference type="ChEBI" id="CHEBI:43474"/>
        <dbReference type="ChEBI" id="CHEBI:58189"/>
        <dbReference type="EC" id="3.6.5.4"/>
    </reaction>
</comment>
<evidence type="ECO:0000256" key="6">
    <source>
        <dbReference type="ARBA" id="ARBA00023136"/>
    </source>
</evidence>
<dbReference type="Gene3D" id="3.40.50.300">
    <property type="entry name" value="P-loop containing nucleotide triphosphate hydrolases"/>
    <property type="match status" value="1"/>
</dbReference>
<dbReference type="PROSITE" id="PS00300">
    <property type="entry name" value="SRP54"/>
    <property type="match status" value="1"/>
</dbReference>
<dbReference type="GO" id="GO:0003924">
    <property type="term" value="F:GTPase activity"/>
    <property type="evidence" value="ECO:0007669"/>
    <property type="project" value="UniProtKB-UniRule"/>
</dbReference>
<dbReference type="HAMAP" id="MF_00920">
    <property type="entry name" value="FtsY"/>
    <property type="match status" value="1"/>
</dbReference>
<dbReference type="InterPro" id="IPR004390">
    <property type="entry name" value="SR_rcpt_FtsY"/>
</dbReference>
<keyword evidence="7 8" id="KW-0675">Receptor</keyword>
<dbReference type="SMART" id="SM00962">
    <property type="entry name" value="SRP54"/>
    <property type="match status" value="1"/>
</dbReference>
<sequence>MLGRLKKALKNLVSEISNKAVVEKEEVIEKEVPKIEEKKEVKKVDQKSEKLTKITEEKKEKVKKGFFAKVKETLVYKELDLKKLEPILEEYVLLLTEADVAYEVAEELIEKFKERLKGKKIRRGEDEKKIIEDALREAIYDLINIPGPDLVEEAKKAKAEGRILKIMFMGVNGVGKTTTIAKVAYMLKKAGITPVLAAADTFRAGAVEQLKQHAERIGVPIVTKPYGSDPAAVAYDAIEFAKARGFSVVLVDTAGRMHVDVDLMNELRKVARVIEPDYKILVLDALTGNDAVEQARFFDEAVGVDGVILTKVDADAKGGAVLSVAATIKKPILYLGIGQGYEDLIRFDPSWFVERLLGE</sequence>
<feature type="domain" description="SRP54-type proteins GTP-binding" evidence="10">
    <location>
        <begin position="331"/>
        <end position="344"/>
    </location>
</feature>
<dbReference type="InterPro" id="IPR000897">
    <property type="entry name" value="SRP54_GTPase_dom"/>
</dbReference>
<evidence type="ECO:0000256" key="9">
    <source>
        <dbReference type="SAM" id="Coils"/>
    </source>
</evidence>
<dbReference type="GO" id="GO:0005737">
    <property type="term" value="C:cytoplasm"/>
    <property type="evidence" value="ECO:0007669"/>
    <property type="project" value="UniProtKB-SubCell"/>
</dbReference>
<dbReference type="Proteomes" id="UP001063698">
    <property type="component" value="Chromosome"/>
</dbReference>
<accession>A0A977K9J0</accession>
<feature type="coiled-coil region" evidence="9">
    <location>
        <begin position="95"/>
        <end position="122"/>
    </location>
</feature>
<feature type="binding site" evidence="8">
    <location>
        <begin position="252"/>
        <end position="256"/>
    </location>
    <ligand>
        <name>GTP</name>
        <dbReference type="ChEBI" id="CHEBI:37565"/>
    </ligand>
</feature>
<gene>
    <name evidence="8" type="primary">ftsY</name>
    <name evidence="11" type="ORF">IPA_05100</name>
</gene>
<dbReference type="GO" id="GO:0006614">
    <property type="term" value="P:SRP-dependent cotranslational protein targeting to membrane"/>
    <property type="evidence" value="ECO:0007669"/>
    <property type="project" value="InterPro"/>
</dbReference>
<dbReference type="SMART" id="SM00963">
    <property type="entry name" value="SRP54_N"/>
    <property type="match status" value="1"/>
</dbReference>
<dbReference type="EC" id="3.6.5.4" evidence="8"/>
<dbReference type="InterPro" id="IPR036225">
    <property type="entry name" value="SRP/SRP_N"/>
</dbReference>
<feature type="binding site" evidence="8">
    <location>
        <begin position="310"/>
        <end position="313"/>
    </location>
    <ligand>
        <name>GTP</name>
        <dbReference type="ChEBI" id="CHEBI:37565"/>
    </ligand>
</feature>
<evidence type="ECO:0000256" key="7">
    <source>
        <dbReference type="ARBA" id="ARBA00023170"/>
    </source>
</evidence>
<proteinExistence type="inferred from homology"/>
<reference evidence="11" key="1">
    <citation type="submission" date="2013-11" db="EMBL/GenBank/DDBJ databases">
        <title>Comparative genomics of Ignicoccus.</title>
        <authorList>
            <person name="Podar M."/>
        </authorList>
    </citation>
    <scope>NUCLEOTIDE SEQUENCE</scope>
    <source>
        <strain evidence="11">DSM 13166</strain>
    </source>
</reference>
<keyword evidence="2 8" id="KW-0963">Cytoplasm</keyword>
<evidence type="ECO:0000256" key="5">
    <source>
        <dbReference type="ARBA" id="ARBA00023134"/>
    </source>
</evidence>
<comment type="similarity">
    <text evidence="8">Belongs to the GTP-binding SRP family. FtsY subfamily.</text>
</comment>
<evidence type="ECO:0000259" key="10">
    <source>
        <dbReference type="PROSITE" id="PS00300"/>
    </source>
</evidence>
<dbReference type="AlphaFoldDB" id="A0A977K9J0"/>
<dbReference type="EMBL" id="CP006868">
    <property type="protein sequence ID" value="UXD21520.1"/>
    <property type="molecule type" value="Genomic_DNA"/>
</dbReference>
<keyword evidence="3 8" id="KW-0547">Nucleotide-binding</keyword>
<dbReference type="PANTHER" id="PTHR43134">
    <property type="entry name" value="SIGNAL RECOGNITION PARTICLE RECEPTOR SUBUNIT ALPHA"/>
    <property type="match status" value="1"/>
</dbReference>
<dbReference type="FunFam" id="3.40.50.300:FF:000053">
    <property type="entry name" value="Signal recognition particle receptor FtsY"/>
    <property type="match status" value="1"/>
</dbReference>
<dbReference type="InterPro" id="IPR042101">
    <property type="entry name" value="SRP54_N_sf"/>
</dbReference>
<comment type="function">
    <text evidence="8">Involved in targeting and insertion of nascent membrane proteins into the cytoplasmic membrane. Acts as a receptor for the complex formed by the signal recognition particle (SRP) and the ribosome-nascent chain (RNC).</text>
</comment>
<protein>
    <recommendedName>
        <fullName evidence="8">Signal recognition particle receptor FtsY</fullName>
        <shortName evidence="8">SRP receptor</shortName>
        <ecNumber evidence="8">3.6.5.4</ecNumber>
    </recommendedName>
</protein>
<comment type="subunit">
    <text evidence="8">Part of the signal recognition particle protein translocation system, which is composed of SRP and FtsY.</text>
</comment>
<dbReference type="SUPFAM" id="SSF47364">
    <property type="entry name" value="Domain of the SRP/SRP receptor G-proteins"/>
    <property type="match status" value="1"/>
</dbReference>
<organism evidence="11 12">
    <name type="scientific">Ignicoccus pacificus DSM 13166</name>
    <dbReference type="NCBI Taxonomy" id="940294"/>
    <lineage>
        <taxon>Archaea</taxon>
        <taxon>Thermoproteota</taxon>
        <taxon>Thermoprotei</taxon>
        <taxon>Desulfurococcales</taxon>
        <taxon>Desulfurococcaceae</taxon>
        <taxon>Ignicoccus</taxon>
    </lineage>
</organism>
<keyword evidence="5 8" id="KW-0342">GTP-binding</keyword>
<dbReference type="GO" id="GO:0005525">
    <property type="term" value="F:GTP binding"/>
    <property type="evidence" value="ECO:0007669"/>
    <property type="project" value="UniProtKB-UniRule"/>
</dbReference>
<dbReference type="PANTHER" id="PTHR43134:SF1">
    <property type="entry name" value="SIGNAL RECOGNITION PARTICLE RECEPTOR SUBUNIT ALPHA"/>
    <property type="match status" value="1"/>
</dbReference>
<keyword evidence="12" id="KW-1185">Reference proteome</keyword>
<evidence type="ECO:0000256" key="2">
    <source>
        <dbReference type="ARBA" id="ARBA00022490"/>
    </source>
</evidence>
<comment type="subcellular location">
    <subcellularLocation>
        <location evidence="8">Cell membrane</location>
        <topology evidence="8">Peripheral membrane protein</topology>
        <orientation evidence="8">Cytoplasmic side</orientation>
    </subcellularLocation>
    <subcellularLocation>
        <location evidence="8">Cytoplasm</location>
    </subcellularLocation>
</comment>
<keyword evidence="4 8" id="KW-0378">Hydrolase</keyword>
<evidence type="ECO:0000256" key="8">
    <source>
        <dbReference type="HAMAP-Rule" id="MF_00920"/>
    </source>
</evidence>
<evidence type="ECO:0000256" key="1">
    <source>
        <dbReference type="ARBA" id="ARBA00022475"/>
    </source>
</evidence>
<keyword evidence="6 8" id="KW-0472">Membrane</keyword>
<evidence type="ECO:0000256" key="3">
    <source>
        <dbReference type="ARBA" id="ARBA00022741"/>
    </source>
</evidence>
<dbReference type="InterPro" id="IPR013822">
    <property type="entry name" value="Signal_recog_particl_SRP54_hlx"/>
</dbReference>
<dbReference type="CDD" id="cd17874">
    <property type="entry name" value="FtsY"/>
    <property type="match status" value="1"/>
</dbReference>
<dbReference type="InterPro" id="IPR003593">
    <property type="entry name" value="AAA+_ATPase"/>
</dbReference>
<dbReference type="GO" id="GO:0005047">
    <property type="term" value="F:signal recognition particle binding"/>
    <property type="evidence" value="ECO:0007669"/>
    <property type="project" value="TreeGrafter"/>
</dbReference>
<evidence type="ECO:0000256" key="4">
    <source>
        <dbReference type="ARBA" id="ARBA00022801"/>
    </source>
</evidence>
<dbReference type="GO" id="GO:0005886">
    <property type="term" value="C:plasma membrane"/>
    <property type="evidence" value="ECO:0007669"/>
    <property type="project" value="UniProtKB-SubCell"/>
</dbReference>